<evidence type="ECO:0000313" key="2">
    <source>
        <dbReference type="Proteomes" id="UP001596086"/>
    </source>
</evidence>
<dbReference type="InterPro" id="IPR032787">
    <property type="entry name" value="Prok-E2_D"/>
</dbReference>
<dbReference type="RefSeq" id="WP_379773838.1">
    <property type="nucleotide sequence ID" value="NZ_JBHSMZ010000016.1"/>
</dbReference>
<proteinExistence type="predicted"/>
<reference evidence="2" key="1">
    <citation type="journal article" date="2019" name="Int. J. Syst. Evol. Microbiol.">
        <title>The Global Catalogue of Microorganisms (GCM) 10K type strain sequencing project: providing services to taxonomists for standard genome sequencing and annotation.</title>
        <authorList>
            <consortium name="The Broad Institute Genomics Platform"/>
            <consortium name="The Broad Institute Genome Sequencing Center for Infectious Disease"/>
            <person name="Wu L."/>
            <person name="Ma J."/>
        </authorList>
    </citation>
    <scope>NUCLEOTIDE SEQUENCE [LARGE SCALE GENOMIC DNA]</scope>
    <source>
        <strain evidence="2">CGMCC 4.5798</strain>
    </source>
</reference>
<evidence type="ECO:0000313" key="1">
    <source>
        <dbReference type="EMBL" id="MFC5550754.1"/>
    </source>
</evidence>
<dbReference type="Pfam" id="PF14460">
    <property type="entry name" value="Prok-E2_D"/>
    <property type="match status" value="1"/>
</dbReference>
<keyword evidence="2" id="KW-1185">Reference proteome</keyword>
<dbReference type="NCBIfam" id="TIGR03737">
    <property type="entry name" value="PRTRC_B"/>
    <property type="match status" value="1"/>
</dbReference>
<name>A0ABW0S132_9BURK</name>
<protein>
    <submittedName>
        <fullName evidence="1">PRTRC system protein B</fullName>
    </submittedName>
</protein>
<sequence>MSLHPVDIVGTGETVLHLVSAVLMYQSDRGDVYATSHPVVPDAQHQGRKVIGAGVPLSKGALAKFADAVSAATAFAGFLPANLLFSSPNLIAWWAPAQVRMTWFKAAGSGKVAGHGEAAHPALVFVATPNDWFVFALAEDARPAPTTRLRHAPHFNVWDGGRICTGNVELPPTFGAEVIHSYENAFFRSHFTHPNRDKAVKYKGGIQRLWLDQLDSPDPAAMQRALVDSKETLQEAIARIAARTNN</sequence>
<dbReference type="EMBL" id="JBHSMZ010000016">
    <property type="protein sequence ID" value="MFC5550754.1"/>
    <property type="molecule type" value="Genomic_DNA"/>
</dbReference>
<dbReference type="InterPro" id="IPR022280">
    <property type="entry name" value="PRTRC_protein-B"/>
</dbReference>
<comment type="caution">
    <text evidence="1">The sequence shown here is derived from an EMBL/GenBank/DDBJ whole genome shotgun (WGS) entry which is preliminary data.</text>
</comment>
<accession>A0ABW0S132</accession>
<organism evidence="1 2">
    <name type="scientific">Massilia aerilata</name>
    <dbReference type="NCBI Taxonomy" id="453817"/>
    <lineage>
        <taxon>Bacteria</taxon>
        <taxon>Pseudomonadati</taxon>
        <taxon>Pseudomonadota</taxon>
        <taxon>Betaproteobacteria</taxon>
        <taxon>Burkholderiales</taxon>
        <taxon>Oxalobacteraceae</taxon>
        <taxon>Telluria group</taxon>
        <taxon>Massilia</taxon>
    </lineage>
</organism>
<gene>
    <name evidence="1" type="ORF">ACFPO9_19730</name>
</gene>
<dbReference type="Proteomes" id="UP001596086">
    <property type="component" value="Unassembled WGS sequence"/>
</dbReference>